<keyword evidence="11" id="KW-1133">Transmembrane helix</keyword>
<feature type="compositionally biased region" description="Basic and acidic residues" evidence="10">
    <location>
        <begin position="632"/>
        <end position="650"/>
    </location>
</feature>
<evidence type="ECO:0000259" key="12">
    <source>
        <dbReference type="PROSITE" id="PS50192"/>
    </source>
</evidence>
<comment type="caution">
    <text evidence="14">The sequence shown here is derived from an EMBL/GenBank/DDBJ whole genome shotgun (WGS) entry which is preliminary data.</text>
</comment>
<dbReference type="Pfam" id="PF02146">
    <property type="entry name" value="SIR2"/>
    <property type="match status" value="1"/>
</dbReference>
<dbReference type="PROSITE" id="PS50192">
    <property type="entry name" value="T_SNARE"/>
    <property type="match status" value="1"/>
</dbReference>
<dbReference type="EMBL" id="SGPK01000019">
    <property type="protein sequence ID" value="THH11147.1"/>
    <property type="molecule type" value="Genomic_DNA"/>
</dbReference>
<evidence type="ECO:0000256" key="6">
    <source>
        <dbReference type="ARBA" id="ARBA00022833"/>
    </source>
</evidence>
<dbReference type="GO" id="GO:0070403">
    <property type="term" value="F:NAD+ binding"/>
    <property type="evidence" value="ECO:0007669"/>
    <property type="project" value="InterPro"/>
</dbReference>
<evidence type="ECO:0000256" key="1">
    <source>
        <dbReference type="ARBA" id="ARBA00001947"/>
    </source>
</evidence>
<organism evidence="14 15">
    <name type="scientific">Phellinidium pouzarii</name>
    <dbReference type="NCBI Taxonomy" id="167371"/>
    <lineage>
        <taxon>Eukaryota</taxon>
        <taxon>Fungi</taxon>
        <taxon>Dikarya</taxon>
        <taxon>Basidiomycota</taxon>
        <taxon>Agaricomycotina</taxon>
        <taxon>Agaricomycetes</taxon>
        <taxon>Hymenochaetales</taxon>
        <taxon>Hymenochaetaceae</taxon>
        <taxon>Phellinidium</taxon>
    </lineage>
</organism>
<keyword evidence="4" id="KW-0808">Transferase</keyword>
<keyword evidence="11" id="KW-0472">Membrane</keyword>
<feature type="region of interest" description="Disordered" evidence="10">
    <location>
        <begin position="603"/>
        <end position="659"/>
    </location>
</feature>
<dbReference type="AlphaFoldDB" id="A0A4S4LHC0"/>
<feature type="binding site" evidence="9">
    <location>
        <position position="424"/>
    </location>
    <ligand>
        <name>Zn(2+)</name>
        <dbReference type="ChEBI" id="CHEBI:29105"/>
    </ligand>
</feature>
<dbReference type="SUPFAM" id="SSF52467">
    <property type="entry name" value="DHS-like NAD/FAD-binding domain"/>
    <property type="match status" value="1"/>
</dbReference>
<comment type="cofactor">
    <cofactor evidence="1">
        <name>Zn(2+)</name>
        <dbReference type="ChEBI" id="CHEBI:29105"/>
    </cofactor>
</comment>
<dbReference type="GO" id="GO:0046872">
    <property type="term" value="F:metal ion binding"/>
    <property type="evidence" value="ECO:0007669"/>
    <property type="project" value="UniProtKB-KW"/>
</dbReference>
<dbReference type="InterPro" id="IPR000727">
    <property type="entry name" value="T_SNARE_dom"/>
</dbReference>
<evidence type="ECO:0000256" key="5">
    <source>
        <dbReference type="ARBA" id="ARBA00022723"/>
    </source>
</evidence>
<dbReference type="InterPro" id="IPR050134">
    <property type="entry name" value="NAD-dep_sirtuin_deacylases"/>
</dbReference>
<dbReference type="InterPro" id="IPR026590">
    <property type="entry name" value="Ssirtuin_cat_dom"/>
</dbReference>
<dbReference type="InterPro" id="IPR006011">
    <property type="entry name" value="Syntaxin_N"/>
</dbReference>
<keyword evidence="15" id="KW-1185">Reference proteome</keyword>
<proteinExistence type="inferred from homology"/>
<evidence type="ECO:0000256" key="7">
    <source>
        <dbReference type="ARBA" id="ARBA00023027"/>
    </source>
</evidence>
<reference evidence="14 15" key="1">
    <citation type="submission" date="2019-02" db="EMBL/GenBank/DDBJ databases">
        <title>Genome sequencing of the rare red list fungi Phellinidium pouzarii.</title>
        <authorList>
            <person name="Buettner E."/>
            <person name="Kellner H."/>
        </authorList>
    </citation>
    <scope>NUCLEOTIDE SEQUENCE [LARGE SCALE GENOMIC DNA]</scope>
    <source>
        <strain evidence="14 15">DSM 108285</strain>
    </source>
</reference>
<feature type="active site" description="Proton acceptor" evidence="9">
    <location>
        <position position="392"/>
    </location>
</feature>
<feature type="binding site" evidence="9">
    <location>
        <position position="429"/>
    </location>
    <ligand>
        <name>Zn(2+)</name>
        <dbReference type="ChEBI" id="CHEBI:29105"/>
    </ligand>
</feature>
<evidence type="ECO:0008006" key="16">
    <source>
        <dbReference type="Google" id="ProtNLM"/>
    </source>
</evidence>
<evidence type="ECO:0000256" key="3">
    <source>
        <dbReference type="ARBA" id="ARBA00006924"/>
    </source>
</evidence>
<keyword evidence="5 9" id="KW-0479">Metal-binding</keyword>
<keyword evidence="8" id="KW-0496">Mitochondrion</keyword>
<evidence type="ECO:0000256" key="2">
    <source>
        <dbReference type="ARBA" id="ARBA00004173"/>
    </source>
</evidence>
<evidence type="ECO:0000313" key="14">
    <source>
        <dbReference type="EMBL" id="THH11147.1"/>
    </source>
</evidence>
<dbReference type="OrthoDB" id="420264at2759"/>
<dbReference type="Pfam" id="PF00804">
    <property type="entry name" value="Syntaxin"/>
    <property type="match status" value="1"/>
</dbReference>
<evidence type="ECO:0000256" key="4">
    <source>
        <dbReference type="ARBA" id="ARBA00022679"/>
    </source>
</evidence>
<dbReference type="Pfam" id="PF05739">
    <property type="entry name" value="SNARE"/>
    <property type="match status" value="1"/>
</dbReference>
<name>A0A4S4LHC0_9AGAM</name>
<evidence type="ECO:0000313" key="15">
    <source>
        <dbReference type="Proteomes" id="UP000308199"/>
    </source>
</evidence>
<dbReference type="CDD" id="cd01408">
    <property type="entry name" value="SIRT1"/>
    <property type="match status" value="1"/>
</dbReference>
<feature type="compositionally biased region" description="Basic and acidic residues" evidence="10">
    <location>
        <begin position="603"/>
        <end position="617"/>
    </location>
</feature>
<dbReference type="InterPro" id="IPR003000">
    <property type="entry name" value="Sirtuin"/>
</dbReference>
<feature type="region of interest" description="Disordered" evidence="10">
    <location>
        <begin position="538"/>
        <end position="580"/>
    </location>
</feature>
<keyword evidence="6 9" id="KW-0862">Zinc</keyword>
<dbReference type="SMART" id="SM00397">
    <property type="entry name" value="t_SNARE"/>
    <property type="match status" value="1"/>
</dbReference>
<evidence type="ECO:0000256" key="10">
    <source>
        <dbReference type="SAM" id="MobiDB-lite"/>
    </source>
</evidence>
<feature type="binding site" evidence="9">
    <location>
        <position position="403"/>
    </location>
    <ligand>
        <name>Zn(2+)</name>
        <dbReference type="ChEBI" id="CHEBI:29105"/>
    </ligand>
</feature>
<feature type="compositionally biased region" description="Basic and acidic residues" evidence="10">
    <location>
        <begin position="538"/>
        <end position="563"/>
    </location>
</feature>
<evidence type="ECO:0000256" key="9">
    <source>
        <dbReference type="PROSITE-ProRule" id="PRU00236"/>
    </source>
</evidence>
<dbReference type="Gene3D" id="1.20.58.70">
    <property type="match status" value="1"/>
</dbReference>
<keyword evidence="7" id="KW-0520">NAD</keyword>
<evidence type="ECO:0000256" key="11">
    <source>
        <dbReference type="SAM" id="Phobius"/>
    </source>
</evidence>
<keyword evidence="11" id="KW-0812">Transmembrane</keyword>
<dbReference type="PROSITE" id="PS50305">
    <property type="entry name" value="SIRTUIN"/>
    <property type="match status" value="1"/>
</dbReference>
<feature type="domain" description="T-SNARE coiled-coil homology" evidence="12">
    <location>
        <begin position="190"/>
        <end position="252"/>
    </location>
</feature>
<evidence type="ECO:0000259" key="13">
    <source>
        <dbReference type="PROSITE" id="PS50305"/>
    </source>
</evidence>
<feature type="domain" description="Deacetylase sirtuin-type" evidence="13">
    <location>
        <begin position="262"/>
        <end position="524"/>
    </location>
</feature>
<dbReference type="Proteomes" id="UP000308199">
    <property type="component" value="Unassembled WGS sequence"/>
</dbReference>
<dbReference type="GO" id="GO:0017136">
    <property type="term" value="F:histone deacetylase activity, NAD-dependent"/>
    <property type="evidence" value="ECO:0007669"/>
    <property type="project" value="TreeGrafter"/>
</dbReference>
<feature type="transmembrane region" description="Helical" evidence="11">
    <location>
        <begin position="264"/>
        <end position="284"/>
    </location>
</feature>
<dbReference type="GO" id="GO:0016020">
    <property type="term" value="C:membrane"/>
    <property type="evidence" value="ECO:0007669"/>
    <property type="project" value="InterPro"/>
</dbReference>
<dbReference type="GO" id="GO:0016192">
    <property type="term" value="P:vesicle-mediated transport"/>
    <property type="evidence" value="ECO:0007669"/>
    <property type="project" value="InterPro"/>
</dbReference>
<protein>
    <recommendedName>
        <fullName evidence="16">t-SNARE coiled-coil homology domain-containing protein</fullName>
    </recommendedName>
</protein>
<dbReference type="GO" id="GO:0005634">
    <property type="term" value="C:nucleus"/>
    <property type="evidence" value="ECO:0007669"/>
    <property type="project" value="TreeGrafter"/>
</dbReference>
<accession>A0A4S4LHC0</accession>
<dbReference type="CDD" id="cd15849">
    <property type="entry name" value="SNARE_Sso1"/>
    <property type="match status" value="1"/>
</dbReference>
<dbReference type="InterPro" id="IPR026591">
    <property type="entry name" value="Sirtuin_cat_small_dom_sf"/>
</dbReference>
<dbReference type="InterPro" id="IPR010989">
    <property type="entry name" value="SNARE"/>
</dbReference>
<comment type="subcellular location">
    <subcellularLocation>
        <location evidence="2">Mitochondrion</location>
    </subcellularLocation>
</comment>
<gene>
    <name evidence="14" type="ORF">EW145_g847</name>
</gene>
<dbReference type="SMART" id="SM00503">
    <property type="entry name" value="SynN"/>
    <property type="match status" value="1"/>
</dbReference>
<dbReference type="PANTHER" id="PTHR11085:SF6">
    <property type="entry name" value="NAD-DEPENDENT PROTEIN DEACETYLASE SIRTUIN-2"/>
    <property type="match status" value="1"/>
</dbReference>
<dbReference type="Gene3D" id="3.40.50.1220">
    <property type="entry name" value="TPP-binding domain"/>
    <property type="match status" value="1"/>
</dbReference>
<dbReference type="GO" id="GO:0005739">
    <property type="term" value="C:mitochondrion"/>
    <property type="evidence" value="ECO:0007669"/>
    <property type="project" value="UniProtKB-SubCell"/>
</dbReference>
<dbReference type="CDD" id="cd00179">
    <property type="entry name" value="SynN"/>
    <property type="match status" value="1"/>
</dbReference>
<dbReference type="Gene3D" id="3.30.1600.10">
    <property type="entry name" value="SIR2/SIRT2 'Small Domain"/>
    <property type="match status" value="1"/>
</dbReference>
<feature type="binding site" evidence="9">
    <location>
        <position position="400"/>
    </location>
    <ligand>
        <name>Zn(2+)</name>
        <dbReference type="ChEBI" id="CHEBI:29105"/>
    </ligand>
</feature>
<dbReference type="SUPFAM" id="SSF47661">
    <property type="entry name" value="t-snare proteins"/>
    <property type="match status" value="1"/>
</dbReference>
<sequence>MSHDRLAEMKEYELSQIGSLSQYDEEHTGMLDDAFYGEISDISDDLRNFDSNITLMSRLHSQEVDAVGFGNSKNSVQLERLTEETRQLSSSLKKRLQMLQSQPVTAREANIRRPQIERVRSKFMDAIQTYQSEEKTYRDKQKERIKRQYKIVNPNATTEEIEQVVNSEAGSQVFAQATMGSRYNDSQGAYREVQKRHEEIKRIEKTLVELAQLFTDMSLLVEQQSEIIDNIEEKTETAKVDIEAGKRYTDNALISAFSSRKKRWICFGLSLVIILILAVCITFWKIQAGAGISTSAGIPDFRSPDTGLYANLARLKLPYPEAVFDISFFKRNPRPFYVLAHELAPGKFRPTPTHSFIRLLAEKNLLHTCFTQNIDTLERAAGVPSDKIIEAHGSFADQHCIKCRAPYPHDKIKAKIEEQEIPVCEKPGCGGYVKPDIVFFGEDLPPAFSAGVRHLRKADLLIVMGTSLTVYPFASLTGLVPKECPRLLLNLEDVGDWGSRTSDVTCLMPCDRAVRELCKLLGWEDDLERLWAETDLSPKEMKKEAQEVSTEPGEKPLKTEKADTAVISPEGDAEQEDGKDEAMQRVILKDIVDELAESVGGVKLEDEAQRVPEKSRIQDAPSDNNGGLARDGPVRSDESQHNSAKSREDSTELIPPSLELHETALLHEEKLVTNKQTEIGKL</sequence>
<evidence type="ECO:0000256" key="8">
    <source>
        <dbReference type="ARBA" id="ARBA00023128"/>
    </source>
</evidence>
<comment type="similarity">
    <text evidence="3">Belongs to the sirtuin family. Class I subfamily.</text>
</comment>
<dbReference type="InterPro" id="IPR029035">
    <property type="entry name" value="DHS-like_NAD/FAD-binding_dom"/>
</dbReference>
<dbReference type="PANTHER" id="PTHR11085">
    <property type="entry name" value="NAD-DEPENDENT PROTEIN DEACYLASE SIRTUIN-5, MITOCHONDRIAL-RELATED"/>
    <property type="match status" value="1"/>
</dbReference>